<name>A0ABY1QY69_9FLAO</name>
<organism evidence="10 11">
    <name type="scientific">Epilithonimonas pallida</name>
    <dbReference type="NCBI Taxonomy" id="373671"/>
    <lineage>
        <taxon>Bacteria</taxon>
        <taxon>Pseudomonadati</taxon>
        <taxon>Bacteroidota</taxon>
        <taxon>Flavobacteriia</taxon>
        <taxon>Flavobacteriales</taxon>
        <taxon>Weeksellaceae</taxon>
        <taxon>Chryseobacterium group</taxon>
        <taxon>Epilithonimonas</taxon>
    </lineage>
</organism>
<keyword evidence="3" id="KW-1003">Cell membrane</keyword>
<comment type="similarity">
    <text evidence="8">Belongs to the anion channel-forming bestrophin (TC 1.A.46) family.</text>
</comment>
<evidence type="ECO:0000256" key="3">
    <source>
        <dbReference type="ARBA" id="ARBA00022475"/>
    </source>
</evidence>
<evidence type="ECO:0000256" key="9">
    <source>
        <dbReference type="SAM" id="Phobius"/>
    </source>
</evidence>
<keyword evidence="2" id="KW-0813">Transport</keyword>
<proteinExistence type="inferred from homology"/>
<sequence>MLITENVRLNRILSGTWKNFVFSIAACSVAYIINELFVKSLFSFPVFIPTVLGTALAFFIGFNNNQAYDRWWEARKIWGSLINNSRTFARELISYTTNNKDGEEKENSSIITEKLITRHIAFLYILKNNLRNTAHENHLSYLSAKETEIIAKHSNQPNALLLLQSYDLNALYRNKILDGFRFLEINHALTAFGEDMGKAERIRNTVFPTTYYFYAKNFIWIFIYCVTMAMGNSIGMWSILFGSLLGYVFFTIQAIGQKLVNPFEKDNVMGAPLDQMTRTVEITLLEMLDKKEIPDPIVSANADYVM</sequence>
<evidence type="ECO:0000256" key="5">
    <source>
        <dbReference type="ARBA" id="ARBA00022989"/>
    </source>
</evidence>
<evidence type="ECO:0000256" key="6">
    <source>
        <dbReference type="ARBA" id="ARBA00023065"/>
    </source>
</evidence>
<keyword evidence="7 9" id="KW-0472">Membrane</keyword>
<dbReference type="InterPro" id="IPR044669">
    <property type="entry name" value="YneE/VCCN1/2-like"/>
</dbReference>
<feature type="transmembrane region" description="Helical" evidence="9">
    <location>
        <begin position="211"/>
        <end position="230"/>
    </location>
</feature>
<dbReference type="EMBL" id="FXUO01000001">
    <property type="protein sequence ID" value="SMP86808.1"/>
    <property type="molecule type" value="Genomic_DNA"/>
</dbReference>
<protein>
    <submittedName>
        <fullName evidence="10">Membrane protein</fullName>
    </submittedName>
</protein>
<keyword evidence="4 9" id="KW-0812">Transmembrane</keyword>
<dbReference type="PANTHER" id="PTHR33281:SF19">
    <property type="entry name" value="VOLTAGE-DEPENDENT ANION CHANNEL-FORMING PROTEIN YNEE"/>
    <property type="match status" value="1"/>
</dbReference>
<evidence type="ECO:0000256" key="7">
    <source>
        <dbReference type="ARBA" id="ARBA00023136"/>
    </source>
</evidence>
<accession>A0ABY1QY69</accession>
<keyword evidence="11" id="KW-1185">Reference proteome</keyword>
<evidence type="ECO:0000256" key="1">
    <source>
        <dbReference type="ARBA" id="ARBA00004651"/>
    </source>
</evidence>
<comment type="caution">
    <text evidence="10">The sequence shown here is derived from an EMBL/GenBank/DDBJ whole genome shotgun (WGS) entry which is preliminary data.</text>
</comment>
<evidence type="ECO:0000313" key="10">
    <source>
        <dbReference type="EMBL" id="SMP86808.1"/>
    </source>
</evidence>
<keyword evidence="5 9" id="KW-1133">Transmembrane helix</keyword>
<dbReference type="Proteomes" id="UP001158050">
    <property type="component" value="Unassembled WGS sequence"/>
</dbReference>
<feature type="transmembrane region" description="Helical" evidence="9">
    <location>
        <begin position="44"/>
        <end position="62"/>
    </location>
</feature>
<feature type="transmembrane region" description="Helical" evidence="9">
    <location>
        <begin position="236"/>
        <end position="255"/>
    </location>
</feature>
<evidence type="ECO:0000256" key="8">
    <source>
        <dbReference type="ARBA" id="ARBA00034708"/>
    </source>
</evidence>
<gene>
    <name evidence="10" type="ORF">SAMN05421679_101215</name>
</gene>
<evidence type="ECO:0000256" key="2">
    <source>
        <dbReference type="ARBA" id="ARBA00022448"/>
    </source>
</evidence>
<reference evidence="10 11" key="1">
    <citation type="submission" date="2017-05" db="EMBL/GenBank/DDBJ databases">
        <authorList>
            <person name="Varghese N."/>
            <person name="Submissions S."/>
        </authorList>
    </citation>
    <scope>NUCLEOTIDE SEQUENCE [LARGE SCALE GENOMIC DNA]</scope>
    <source>
        <strain evidence="10 11">DSM 18015</strain>
    </source>
</reference>
<dbReference type="Pfam" id="PF25539">
    <property type="entry name" value="Bestrophin_2"/>
    <property type="match status" value="1"/>
</dbReference>
<evidence type="ECO:0000313" key="11">
    <source>
        <dbReference type="Proteomes" id="UP001158050"/>
    </source>
</evidence>
<feature type="transmembrane region" description="Helical" evidence="9">
    <location>
        <begin position="20"/>
        <end position="38"/>
    </location>
</feature>
<comment type="subcellular location">
    <subcellularLocation>
        <location evidence="1">Cell membrane</location>
        <topology evidence="1">Multi-pass membrane protein</topology>
    </subcellularLocation>
</comment>
<dbReference type="RefSeq" id="WP_283415158.1">
    <property type="nucleotide sequence ID" value="NZ_FXUO01000001.1"/>
</dbReference>
<evidence type="ECO:0000256" key="4">
    <source>
        <dbReference type="ARBA" id="ARBA00022692"/>
    </source>
</evidence>
<dbReference type="PANTHER" id="PTHR33281">
    <property type="entry name" value="UPF0187 PROTEIN YNEE"/>
    <property type="match status" value="1"/>
</dbReference>
<keyword evidence="6" id="KW-0406">Ion transport</keyword>